<dbReference type="STRING" id="283909.R7TKF7"/>
<dbReference type="EMBL" id="AMQN01012438">
    <property type="status" value="NOT_ANNOTATED_CDS"/>
    <property type="molecule type" value="Genomic_DNA"/>
</dbReference>
<feature type="chain" id="PRO_5008787088" evidence="3">
    <location>
        <begin position="19"/>
        <end position="334"/>
    </location>
</feature>
<accession>R7TKF7</accession>
<gene>
    <name evidence="4" type="ORF">CAPTEDRAFT_114175</name>
</gene>
<dbReference type="Proteomes" id="UP000014760">
    <property type="component" value="Unassembled WGS sequence"/>
</dbReference>
<dbReference type="EnsemblMetazoa" id="CapteT114175">
    <property type="protein sequence ID" value="CapteP114175"/>
    <property type="gene ID" value="CapteG114175"/>
</dbReference>
<dbReference type="Pfam" id="PF13855">
    <property type="entry name" value="LRR_8"/>
    <property type="match status" value="2"/>
</dbReference>
<keyword evidence="3" id="KW-0732">Signal</keyword>
<dbReference type="Gene3D" id="3.80.10.10">
    <property type="entry name" value="Ribonuclease Inhibitor"/>
    <property type="match status" value="3"/>
</dbReference>
<reference evidence="6" key="1">
    <citation type="submission" date="2012-12" db="EMBL/GenBank/DDBJ databases">
        <authorList>
            <person name="Hellsten U."/>
            <person name="Grimwood J."/>
            <person name="Chapman J.A."/>
            <person name="Shapiro H."/>
            <person name="Aerts A."/>
            <person name="Otillar R.P."/>
            <person name="Terry A.Y."/>
            <person name="Boore J.L."/>
            <person name="Simakov O."/>
            <person name="Marletaz F."/>
            <person name="Cho S.-J."/>
            <person name="Edsinger-Gonzales E."/>
            <person name="Havlak P."/>
            <person name="Kuo D.-H."/>
            <person name="Larsson T."/>
            <person name="Lv J."/>
            <person name="Arendt D."/>
            <person name="Savage R."/>
            <person name="Osoegawa K."/>
            <person name="de Jong P."/>
            <person name="Lindberg D.R."/>
            <person name="Seaver E.C."/>
            <person name="Weisblat D.A."/>
            <person name="Putnam N.H."/>
            <person name="Grigoriev I.V."/>
            <person name="Rokhsar D.S."/>
        </authorList>
    </citation>
    <scope>NUCLEOTIDE SEQUENCE</scope>
    <source>
        <strain evidence="6">I ESC-2004</strain>
    </source>
</reference>
<reference evidence="5" key="3">
    <citation type="submission" date="2015-06" db="UniProtKB">
        <authorList>
            <consortium name="EnsemblMetazoa"/>
        </authorList>
    </citation>
    <scope>IDENTIFICATION</scope>
</reference>
<evidence type="ECO:0000313" key="6">
    <source>
        <dbReference type="Proteomes" id="UP000014760"/>
    </source>
</evidence>
<dbReference type="AlphaFoldDB" id="R7TKF7"/>
<feature type="signal peptide" evidence="3">
    <location>
        <begin position="1"/>
        <end position="18"/>
    </location>
</feature>
<name>R7TKF7_CAPTE</name>
<keyword evidence="6" id="KW-1185">Reference proteome</keyword>
<evidence type="ECO:0000256" key="1">
    <source>
        <dbReference type="ARBA" id="ARBA00022614"/>
    </source>
</evidence>
<dbReference type="Pfam" id="PF00560">
    <property type="entry name" value="LRR_1"/>
    <property type="match status" value="1"/>
</dbReference>
<dbReference type="FunFam" id="3.80.10.10:FF:001164">
    <property type="entry name" value="GH01279p"/>
    <property type="match status" value="1"/>
</dbReference>
<evidence type="ECO:0000313" key="4">
    <source>
        <dbReference type="EMBL" id="ELT94189.1"/>
    </source>
</evidence>
<evidence type="ECO:0000256" key="2">
    <source>
        <dbReference type="ARBA" id="ARBA00022737"/>
    </source>
</evidence>
<dbReference type="InterPro" id="IPR003591">
    <property type="entry name" value="Leu-rich_rpt_typical-subtyp"/>
</dbReference>
<dbReference type="PROSITE" id="PS51450">
    <property type="entry name" value="LRR"/>
    <property type="match status" value="3"/>
</dbReference>
<dbReference type="SMART" id="SM00365">
    <property type="entry name" value="LRR_SD22"/>
    <property type="match status" value="3"/>
</dbReference>
<dbReference type="PANTHER" id="PTHR45712:SF1">
    <property type="entry name" value="NEPHROCAN"/>
    <property type="match status" value="1"/>
</dbReference>
<organism evidence="4">
    <name type="scientific">Capitella teleta</name>
    <name type="common">Polychaete worm</name>
    <dbReference type="NCBI Taxonomy" id="283909"/>
    <lineage>
        <taxon>Eukaryota</taxon>
        <taxon>Metazoa</taxon>
        <taxon>Spiralia</taxon>
        <taxon>Lophotrochozoa</taxon>
        <taxon>Annelida</taxon>
        <taxon>Polychaeta</taxon>
        <taxon>Sedentaria</taxon>
        <taxon>Scolecida</taxon>
        <taxon>Capitellidae</taxon>
        <taxon>Capitella</taxon>
    </lineage>
</organism>
<dbReference type="SUPFAM" id="SSF52058">
    <property type="entry name" value="L domain-like"/>
    <property type="match status" value="1"/>
</dbReference>
<dbReference type="InterPro" id="IPR050333">
    <property type="entry name" value="SLRP"/>
</dbReference>
<dbReference type="EMBL" id="KB309519">
    <property type="protein sequence ID" value="ELT94189.1"/>
    <property type="molecule type" value="Genomic_DNA"/>
</dbReference>
<feature type="non-terminal residue" evidence="4">
    <location>
        <position position="334"/>
    </location>
</feature>
<dbReference type="InterPro" id="IPR032675">
    <property type="entry name" value="LRR_dom_sf"/>
</dbReference>
<sequence>MHWCRIGVLCLLFVAAQSVDIVTNCNSHHIYRSYGNHHWEAVFLDCSGHWWTKESLPALPVNCTVETLLLNNNHLSGLPASYFENQTDIGKLEFESNRFLEIPEDTLQDLNVTMDLNFKGNDVRDIKLKNILAVKSLNLADNKFEALKPSYFNNLPFLEVLTLDGNQIKVIENDTFQSLVLLKSLSLSGTHIYELPGHPFANLSKLTNLDLSNNMLSGLQKSDFVGLRNLEKLILTNNRIKSIESAVFTELASLTSLRMDRNDLEVLESDVFVGLEAKLQHLHLQYNWLIEIDDAISGLANLIRLVLTYNPIVRIPNAGNMTSLIILGVTGTRI</sequence>
<dbReference type="PANTHER" id="PTHR45712">
    <property type="entry name" value="AGAP008170-PA"/>
    <property type="match status" value="1"/>
</dbReference>
<dbReference type="OrthoDB" id="6262729at2759"/>
<dbReference type="HOGENOM" id="CLU_833035_0_0_1"/>
<dbReference type="InterPro" id="IPR001611">
    <property type="entry name" value="Leu-rich_rpt"/>
</dbReference>
<keyword evidence="1" id="KW-0433">Leucine-rich repeat</keyword>
<keyword evidence="2" id="KW-0677">Repeat</keyword>
<proteinExistence type="predicted"/>
<dbReference type="OMA" id="WASEPLG"/>
<protein>
    <submittedName>
        <fullName evidence="4 5">Uncharacterized protein</fullName>
    </submittedName>
</protein>
<evidence type="ECO:0000313" key="5">
    <source>
        <dbReference type="EnsemblMetazoa" id="CapteP114175"/>
    </source>
</evidence>
<dbReference type="SMART" id="SM00369">
    <property type="entry name" value="LRR_TYP"/>
    <property type="match status" value="8"/>
</dbReference>
<evidence type="ECO:0000256" key="3">
    <source>
        <dbReference type="SAM" id="SignalP"/>
    </source>
</evidence>
<dbReference type="PRINTS" id="PR00019">
    <property type="entry name" value="LEURICHRPT"/>
</dbReference>
<reference evidence="4 6" key="2">
    <citation type="journal article" date="2013" name="Nature">
        <title>Insights into bilaterian evolution from three spiralian genomes.</title>
        <authorList>
            <person name="Simakov O."/>
            <person name="Marletaz F."/>
            <person name="Cho S.J."/>
            <person name="Edsinger-Gonzales E."/>
            <person name="Havlak P."/>
            <person name="Hellsten U."/>
            <person name="Kuo D.H."/>
            <person name="Larsson T."/>
            <person name="Lv J."/>
            <person name="Arendt D."/>
            <person name="Savage R."/>
            <person name="Osoegawa K."/>
            <person name="de Jong P."/>
            <person name="Grimwood J."/>
            <person name="Chapman J.A."/>
            <person name="Shapiro H."/>
            <person name="Aerts A."/>
            <person name="Otillar R.P."/>
            <person name="Terry A.Y."/>
            <person name="Boore J.L."/>
            <person name="Grigoriev I.V."/>
            <person name="Lindberg D.R."/>
            <person name="Seaver E.C."/>
            <person name="Weisblat D.A."/>
            <person name="Putnam N.H."/>
            <person name="Rokhsar D.S."/>
        </authorList>
    </citation>
    <scope>NUCLEOTIDE SEQUENCE</scope>
    <source>
        <strain evidence="4 6">I ESC-2004</strain>
    </source>
</reference>